<organism evidence="2 3">
    <name type="scientific">Pseudomonas asuensis</name>
    <dbReference type="NCBI Taxonomy" id="1825787"/>
    <lineage>
        <taxon>Bacteria</taxon>
        <taxon>Pseudomonadati</taxon>
        <taxon>Pseudomonadota</taxon>
        <taxon>Gammaproteobacteria</taxon>
        <taxon>Pseudomonadales</taxon>
        <taxon>Pseudomonadaceae</taxon>
        <taxon>Pseudomonas</taxon>
    </lineage>
</organism>
<accession>A0ABQ2H4H4</accession>
<gene>
    <name evidence="2" type="primary">hrpA</name>
    <name evidence="2" type="ORF">GCM10009425_47430</name>
</gene>
<protein>
    <submittedName>
        <fullName evidence="2">Hrp pili protein HrpA</fullName>
    </submittedName>
</protein>
<feature type="compositionally biased region" description="Low complexity" evidence="1">
    <location>
        <begin position="29"/>
        <end position="38"/>
    </location>
</feature>
<evidence type="ECO:0000256" key="1">
    <source>
        <dbReference type="SAM" id="MobiDB-lite"/>
    </source>
</evidence>
<sequence>MTYNINSVNNPSTGVTGTINSAINGAGQVAQGANQASAHVSDQKAVVESTGNSQAVDAQRRESKLSDENQAALIGLQGEEMRRKQQQDVLNAIRSGKEDSANKSISATAQNAKGISF</sequence>
<dbReference type="RefSeq" id="WP_188868611.1">
    <property type="nucleotide sequence ID" value="NZ_BMNW01000023.1"/>
</dbReference>
<reference evidence="3" key="1">
    <citation type="journal article" date="2019" name="Int. J. Syst. Evol. Microbiol.">
        <title>The Global Catalogue of Microorganisms (GCM) 10K type strain sequencing project: providing services to taxonomists for standard genome sequencing and annotation.</title>
        <authorList>
            <consortium name="The Broad Institute Genomics Platform"/>
            <consortium name="The Broad Institute Genome Sequencing Center for Infectious Disease"/>
            <person name="Wu L."/>
            <person name="Ma J."/>
        </authorList>
    </citation>
    <scope>NUCLEOTIDE SEQUENCE [LARGE SCALE GENOMIC DNA]</scope>
    <source>
        <strain evidence="3">JCM 13501</strain>
    </source>
</reference>
<name>A0ABQ2H4H4_9PSED</name>
<evidence type="ECO:0000313" key="2">
    <source>
        <dbReference type="EMBL" id="GGM31265.1"/>
    </source>
</evidence>
<dbReference type="EMBL" id="BMNW01000023">
    <property type="protein sequence ID" value="GGM31265.1"/>
    <property type="molecule type" value="Genomic_DNA"/>
</dbReference>
<dbReference type="InterPro" id="IPR018581">
    <property type="entry name" value="T3SS_pilus_HrpA"/>
</dbReference>
<dbReference type="Pfam" id="PF09589">
    <property type="entry name" value="HrpA_pilin"/>
    <property type="match status" value="1"/>
</dbReference>
<feature type="compositionally biased region" description="Basic and acidic residues" evidence="1">
    <location>
        <begin position="58"/>
        <end position="67"/>
    </location>
</feature>
<proteinExistence type="predicted"/>
<feature type="region of interest" description="Disordered" evidence="1">
    <location>
        <begin position="95"/>
        <end position="117"/>
    </location>
</feature>
<feature type="compositionally biased region" description="Polar residues" evidence="1">
    <location>
        <begin position="102"/>
        <end position="117"/>
    </location>
</feature>
<comment type="caution">
    <text evidence="2">The sequence shown here is derived from an EMBL/GenBank/DDBJ whole genome shotgun (WGS) entry which is preliminary data.</text>
</comment>
<evidence type="ECO:0000313" key="3">
    <source>
        <dbReference type="Proteomes" id="UP000616499"/>
    </source>
</evidence>
<keyword evidence="3" id="KW-1185">Reference proteome</keyword>
<dbReference type="Proteomes" id="UP000616499">
    <property type="component" value="Unassembled WGS sequence"/>
</dbReference>
<feature type="region of interest" description="Disordered" evidence="1">
    <location>
        <begin position="1"/>
        <end position="20"/>
    </location>
</feature>
<feature type="region of interest" description="Disordered" evidence="1">
    <location>
        <begin position="29"/>
        <end position="69"/>
    </location>
</feature>